<comment type="caution">
    <text evidence="1">The sequence shown here is derived from an EMBL/GenBank/DDBJ whole genome shotgun (WGS) entry which is preliminary data.</text>
</comment>
<organism evidence="1 2">
    <name type="scientific">Spiribacter roseus</name>
    <dbReference type="NCBI Taxonomy" id="1855875"/>
    <lineage>
        <taxon>Bacteria</taxon>
        <taxon>Pseudomonadati</taxon>
        <taxon>Pseudomonadota</taxon>
        <taxon>Gammaproteobacteria</taxon>
        <taxon>Chromatiales</taxon>
        <taxon>Ectothiorhodospiraceae</taxon>
        <taxon>Spiribacter</taxon>
    </lineage>
</organism>
<protein>
    <recommendedName>
        <fullName evidence="3">Entericidin A/B family lipoprotein</fullName>
    </recommendedName>
</protein>
<proteinExistence type="predicted"/>
<dbReference type="EMBL" id="JBAKFG010000001">
    <property type="protein sequence ID" value="MEX0372524.1"/>
    <property type="molecule type" value="Genomic_DNA"/>
</dbReference>
<reference evidence="1 2" key="1">
    <citation type="submission" date="2024-02" db="EMBL/GenBank/DDBJ databases">
        <title>New especies of Spiribacter isolated from saline water.</title>
        <authorList>
            <person name="Leon M.J."/>
            <person name="De La Haba R."/>
            <person name="Sanchez-Porro C."/>
            <person name="Ventosa A."/>
        </authorList>
    </citation>
    <scope>NUCLEOTIDE SEQUENCE [LARGE SCALE GENOMIC DNA]</scope>
    <source>
        <strain evidence="2">ag22IC6-196</strain>
    </source>
</reference>
<dbReference type="Proteomes" id="UP001556636">
    <property type="component" value="Unassembled WGS sequence"/>
</dbReference>
<keyword evidence="2" id="KW-1185">Reference proteome</keyword>
<sequence>MSAIRRGLIALALVAVVVLVSGCGALVAGGLAGAGEAMQENAERAR</sequence>
<evidence type="ECO:0000313" key="2">
    <source>
        <dbReference type="Proteomes" id="UP001556636"/>
    </source>
</evidence>
<dbReference type="PROSITE" id="PS51257">
    <property type="entry name" value="PROKAR_LIPOPROTEIN"/>
    <property type="match status" value="1"/>
</dbReference>
<gene>
    <name evidence="1" type="ORF">V6X51_03630</name>
</gene>
<evidence type="ECO:0008006" key="3">
    <source>
        <dbReference type="Google" id="ProtNLM"/>
    </source>
</evidence>
<accession>A0ABV3RWU8</accession>
<name>A0ABV3RWU8_9GAMM</name>
<evidence type="ECO:0000313" key="1">
    <source>
        <dbReference type="EMBL" id="MEX0372524.1"/>
    </source>
</evidence>